<feature type="transmembrane region" description="Helical" evidence="2">
    <location>
        <begin position="6"/>
        <end position="24"/>
    </location>
</feature>
<keyword evidence="2" id="KW-0472">Membrane</keyword>
<keyword evidence="2" id="KW-1133">Transmembrane helix</keyword>
<sequence>MAFFQIALGGLVALLLFATVIAKLPLRWWWIRACEFPRLQLASAALVAALLALPLGSPWGWSLAATGLLVVALQARFILPWTRLWPVQVKDAEPGQTAPCISLLIANVLTPNRRAAELIAIIHQHEPDLVLTLESDAWWQKHLDAGLEAAWPHSVKIPLDNLYGMHLYSRLPLSDTRVEWLIQDDIPSIHTDVTLESGDTIRLHALHPRPPAPNESEETLWRDAELLLIGQAVHRTPMPTIVAGDLNDVAWSRTTRLFCRISGMLDPRRGRGMYSTFHARYPLLRWPLDHIFTTEHFTLVALERLPYFGSDHFPILASLCFRPSRSDEHDTPEADGEERAWARTTIGEASVREQKT</sequence>
<dbReference type="EMBL" id="JABFTX010000001">
    <property type="protein sequence ID" value="MCE8001758.1"/>
    <property type="molecule type" value="Genomic_DNA"/>
</dbReference>
<name>A0ABS8ZYR3_9GAMM</name>
<feature type="transmembrane region" description="Helical" evidence="2">
    <location>
        <begin position="36"/>
        <end position="53"/>
    </location>
</feature>
<dbReference type="Gene3D" id="3.60.10.10">
    <property type="entry name" value="Endonuclease/exonuclease/phosphatase"/>
    <property type="match status" value="1"/>
</dbReference>
<keyword evidence="2" id="KW-0812">Transmembrane</keyword>
<dbReference type="RefSeq" id="WP_234268587.1">
    <property type="nucleotide sequence ID" value="NZ_JABFTX010000001.1"/>
</dbReference>
<protein>
    <submittedName>
        <fullName evidence="4">Endonuclease/exonuclease/phosphatase family protein</fullName>
    </submittedName>
</protein>
<evidence type="ECO:0000256" key="2">
    <source>
        <dbReference type="SAM" id="Phobius"/>
    </source>
</evidence>
<feature type="compositionally biased region" description="Basic and acidic residues" evidence="1">
    <location>
        <begin position="326"/>
        <end position="341"/>
    </location>
</feature>
<evidence type="ECO:0000259" key="3">
    <source>
        <dbReference type="Pfam" id="PF03372"/>
    </source>
</evidence>
<dbReference type="SUPFAM" id="SSF56219">
    <property type="entry name" value="DNase I-like"/>
    <property type="match status" value="1"/>
</dbReference>
<keyword evidence="4" id="KW-0378">Hydrolase</keyword>
<keyword evidence="4" id="KW-0540">Nuclease</keyword>
<proteinExistence type="predicted"/>
<evidence type="ECO:0000256" key="1">
    <source>
        <dbReference type="SAM" id="MobiDB-lite"/>
    </source>
</evidence>
<dbReference type="InterPro" id="IPR005135">
    <property type="entry name" value="Endo/exonuclease/phosphatase"/>
</dbReference>
<keyword evidence="4" id="KW-0255">Endonuclease</keyword>
<organism evidence="4 5">
    <name type="scientific">Billgrantia ethanolica</name>
    <dbReference type="NCBI Taxonomy" id="2733486"/>
    <lineage>
        <taxon>Bacteria</taxon>
        <taxon>Pseudomonadati</taxon>
        <taxon>Pseudomonadota</taxon>
        <taxon>Gammaproteobacteria</taxon>
        <taxon>Oceanospirillales</taxon>
        <taxon>Halomonadaceae</taxon>
        <taxon>Billgrantia</taxon>
    </lineage>
</organism>
<gene>
    <name evidence="4" type="ORF">HOP53_02790</name>
</gene>
<dbReference type="GO" id="GO:0004519">
    <property type="term" value="F:endonuclease activity"/>
    <property type="evidence" value="ECO:0007669"/>
    <property type="project" value="UniProtKB-KW"/>
</dbReference>
<evidence type="ECO:0000313" key="5">
    <source>
        <dbReference type="Proteomes" id="UP001320168"/>
    </source>
</evidence>
<evidence type="ECO:0000313" key="4">
    <source>
        <dbReference type="EMBL" id="MCE8001758.1"/>
    </source>
</evidence>
<reference evidence="4 5" key="1">
    <citation type="journal article" date="2021" name="Front. Microbiol.">
        <title>Aerobic Denitrification and Heterotrophic Sulfur Oxidation in the Genus Halomonas Revealed by Six Novel Species Characterizations and Genome-Based Analysis.</title>
        <authorList>
            <person name="Wang L."/>
            <person name="Shao Z."/>
        </authorList>
    </citation>
    <scope>NUCLEOTIDE SEQUENCE [LARGE SCALE GENOMIC DNA]</scope>
    <source>
        <strain evidence="4 5">MCCC 1A11081</strain>
    </source>
</reference>
<dbReference type="Pfam" id="PF03372">
    <property type="entry name" value="Exo_endo_phos"/>
    <property type="match status" value="1"/>
</dbReference>
<dbReference type="Proteomes" id="UP001320168">
    <property type="component" value="Unassembled WGS sequence"/>
</dbReference>
<feature type="region of interest" description="Disordered" evidence="1">
    <location>
        <begin position="326"/>
        <end position="356"/>
    </location>
</feature>
<feature type="domain" description="Endonuclease/exonuclease/phosphatase" evidence="3">
    <location>
        <begin position="107"/>
        <end position="312"/>
    </location>
</feature>
<keyword evidence="5" id="KW-1185">Reference proteome</keyword>
<dbReference type="InterPro" id="IPR036691">
    <property type="entry name" value="Endo/exonu/phosph_ase_sf"/>
</dbReference>
<accession>A0ABS8ZYR3</accession>
<comment type="caution">
    <text evidence="4">The sequence shown here is derived from an EMBL/GenBank/DDBJ whole genome shotgun (WGS) entry which is preliminary data.</text>
</comment>